<protein>
    <submittedName>
        <fullName evidence="2">Uncharacterized protein</fullName>
    </submittedName>
</protein>
<sequence length="130" mass="13384">MDYISGSPHAGCAGSRRSAGSYLEVVRVNVQLLGVQHAQLGVGGLDVIHVLDGAVQAVQNLGSVGLDVRVGLDGVSIVEVTEAGEVPLSPGVDDQTPGDREAVRGCGRLGEPNRTGPDRYLMRALGPTSL</sequence>
<dbReference type="Proteomes" id="UP000261380">
    <property type="component" value="Unplaced"/>
</dbReference>
<dbReference type="Ensembl" id="ENSXCOT00000004341.1">
    <property type="protein sequence ID" value="ENSXCOP00000004294.1"/>
    <property type="gene ID" value="ENSXCOG00000003376.1"/>
</dbReference>
<accession>A0A3B5L912</accession>
<dbReference type="GeneTree" id="ENSGT00940000176976"/>
<keyword evidence="3" id="KW-1185">Reference proteome</keyword>
<evidence type="ECO:0000313" key="2">
    <source>
        <dbReference type="Ensembl" id="ENSXCOP00000004294.1"/>
    </source>
</evidence>
<reference evidence="2" key="1">
    <citation type="submission" date="2025-08" db="UniProtKB">
        <authorList>
            <consortium name="Ensembl"/>
        </authorList>
    </citation>
    <scope>IDENTIFICATION</scope>
</reference>
<feature type="region of interest" description="Disordered" evidence="1">
    <location>
        <begin position="87"/>
        <end position="119"/>
    </location>
</feature>
<proteinExistence type="predicted"/>
<name>A0A3B5L912_9TELE</name>
<evidence type="ECO:0000313" key="3">
    <source>
        <dbReference type="Proteomes" id="UP000261380"/>
    </source>
</evidence>
<organism evidence="2 3">
    <name type="scientific">Xiphophorus couchianus</name>
    <name type="common">Monterrey platyfish</name>
    <dbReference type="NCBI Taxonomy" id="32473"/>
    <lineage>
        <taxon>Eukaryota</taxon>
        <taxon>Metazoa</taxon>
        <taxon>Chordata</taxon>
        <taxon>Craniata</taxon>
        <taxon>Vertebrata</taxon>
        <taxon>Euteleostomi</taxon>
        <taxon>Actinopterygii</taxon>
        <taxon>Neopterygii</taxon>
        <taxon>Teleostei</taxon>
        <taxon>Neoteleostei</taxon>
        <taxon>Acanthomorphata</taxon>
        <taxon>Ovalentaria</taxon>
        <taxon>Atherinomorphae</taxon>
        <taxon>Cyprinodontiformes</taxon>
        <taxon>Poeciliidae</taxon>
        <taxon>Poeciliinae</taxon>
        <taxon>Xiphophorus</taxon>
    </lineage>
</organism>
<reference evidence="2" key="2">
    <citation type="submission" date="2025-09" db="UniProtKB">
        <authorList>
            <consortium name="Ensembl"/>
        </authorList>
    </citation>
    <scope>IDENTIFICATION</scope>
</reference>
<evidence type="ECO:0000256" key="1">
    <source>
        <dbReference type="SAM" id="MobiDB-lite"/>
    </source>
</evidence>
<dbReference type="AlphaFoldDB" id="A0A3B5L912"/>